<dbReference type="InterPro" id="IPR012674">
    <property type="entry name" value="Calycin"/>
</dbReference>
<dbReference type="PANTHER" id="PTHR11967:SF2">
    <property type="entry name" value="ALPHA-1-ACID GLYCOPROTEIN 1"/>
    <property type="match status" value="1"/>
</dbReference>
<dbReference type="InterPro" id="IPR022734">
    <property type="entry name" value="ApoM"/>
</dbReference>
<dbReference type="Ensembl" id="ENSCLMT00005020739.1">
    <property type="protein sequence ID" value="ENSCLMP00005019715.1"/>
    <property type="gene ID" value="ENSCLMG00005009880.1"/>
</dbReference>
<name>A0A8C2XPI0_CYCLU</name>
<dbReference type="Pfam" id="PF11032">
    <property type="entry name" value="ApoM"/>
    <property type="match status" value="1"/>
</dbReference>
<keyword evidence="6" id="KW-1185">Reference proteome</keyword>
<evidence type="ECO:0000313" key="5">
    <source>
        <dbReference type="Ensembl" id="ENSCLMP00005019715.1"/>
    </source>
</evidence>
<dbReference type="Proteomes" id="UP000694565">
    <property type="component" value="Unplaced"/>
</dbReference>
<dbReference type="GO" id="GO:0005576">
    <property type="term" value="C:extracellular region"/>
    <property type="evidence" value="ECO:0007669"/>
    <property type="project" value="UniProtKB-SubCell"/>
</dbReference>
<evidence type="ECO:0000256" key="2">
    <source>
        <dbReference type="ARBA" id="ARBA00022525"/>
    </source>
</evidence>
<sequence>FFRHCCVHQAPLACEDSVWPVDPLHRSHLEGRCFLIAGSLSDPADLENFKRRDSAKSNFVNASETSKMSFTGIFGFGDSCQYVHSGVTLEGPSFTLQYNNLQKSCPDCMVIRFDSKSNELKHFYLFNRQKEVEKKEMEEFKAQVECLNMPPPVVMDPTKDFCQEQIAPQASR</sequence>
<dbReference type="SUPFAM" id="SSF50814">
    <property type="entry name" value="Lipocalins"/>
    <property type="match status" value="1"/>
</dbReference>
<comment type="subcellular location">
    <subcellularLocation>
        <location evidence="1">Secreted</location>
    </subcellularLocation>
</comment>
<keyword evidence="2" id="KW-0964">Secreted</keyword>
<reference evidence="5" key="2">
    <citation type="submission" date="2025-09" db="UniProtKB">
        <authorList>
            <consortium name="Ensembl"/>
        </authorList>
    </citation>
    <scope>IDENTIFICATION</scope>
</reference>
<organism evidence="5 6">
    <name type="scientific">Cyclopterus lumpus</name>
    <name type="common">Lumpsucker</name>
    <dbReference type="NCBI Taxonomy" id="8103"/>
    <lineage>
        <taxon>Eukaryota</taxon>
        <taxon>Metazoa</taxon>
        <taxon>Chordata</taxon>
        <taxon>Craniata</taxon>
        <taxon>Vertebrata</taxon>
        <taxon>Euteleostomi</taxon>
        <taxon>Actinopterygii</taxon>
        <taxon>Neopterygii</taxon>
        <taxon>Teleostei</taxon>
        <taxon>Neoteleostei</taxon>
        <taxon>Acanthomorphata</taxon>
        <taxon>Eupercaria</taxon>
        <taxon>Perciformes</taxon>
        <taxon>Cottioidei</taxon>
        <taxon>Cottales</taxon>
        <taxon>Cyclopteridae</taxon>
        <taxon>Cyclopterus</taxon>
    </lineage>
</organism>
<keyword evidence="4" id="KW-0325">Glycoprotein</keyword>
<proteinExistence type="predicted"/>
<protein>
    <recommendedName>
        <fullName evidence="7">Apolipoprotein M</fullName>
    </recommendedName>
</protein>
<dbReference type="GeneTree" id="ENSGT00940000166223"/>
<evidence type="ECO:0000256" key="3">
    <source>
        <dbReference type="ARBA" id="ARBA00022729"/>
    </source>
</evidence>
<accession>A0A8C2XPI0</accession>
<dbReference type="Gene3D" id="2.40.128.20">
    <property type="match status" value="1"/>
</dbReference>
<evidence type="ECO:0000313" key="6">
    <source>
        <dbReference type="Proteomes" id="UP000694565"/>
    </source>
</evidence>
<dbReference type="AlphaFoldDB" id="A0A8C2XPI0"/>
<evidence type="ECO:0008006" key="7">
    <source>
        <dbReference type="Google" id="ProtNLM"/>
    </source>
</evidence>
<reference evidence="5" key="1">
    <citation type="submission" date="2025-08" db="UniProtKB">
        <authorList>
            <consortium name="Ensembl"/>
        </authorList>
    </citation>
    <scope>IDENTIFICATION</scope>
</reference>
<dbReference type="PANTHER" id="PTHR11967">
    <property type="entry name" value="ALPHA-1-ACID GLYCOPROTEIN"/>
    <property type="match status" value="1"/>
</dbReference>
<evidence type="ECO:0000256" key="1">
    <source>
        <dbReference type="ARBA" id="ARBA00004613"/>
    </source>
</evidence>
<evidence type="ECO:0000256" key="4">
    <source>
        <dbReference type="ARBA" id="ARBA00023180"/>
    </source>
</evidence>
<keyword evidence="3" id="KW-0732">Signal</keyword>